<protein>
    <recommendedName>
        <fullName evidence="4">Pex19-domain-containing protein</fullName>
    </recommendedName>
</protein>
<gene>
    <name evidence="2" type="ORF">GALMADRAFT_234894</name>
</gene>
<feature type="compositionally biased region" description="Basic and acidic residues" evidence="1">
    <location>
        <begin position="174"/>
        <end position="188"/>
    </location>
</feature>
<dbReference type="GO" id="GO:0033328">
    <property type="term" value="F:peroxisome membrane targeting sequence binding"/>
    <property type="evidence" value="ECO:0007669"/>
    <property type="project" value="TreeGrafter"/>
</dbReference>
<dbReference type="EMBL" id="KL142367">
    <property type="protein sequence ID" value="KDR85803.1"/>
    <property type="molecule type" value="Genomic_DNA"/>
</dbReference>
<keyword evidence="3" id="KW-1185">Reference proteome</keyword>
<dbReference type="STRING" id="685588.A0A067U319"/>
<dbReference type="AlphaFoldDB" id="A0A067U319"/>
<dbReference type="GO" id="GO:0005778">
    <property type="term" value="C:peroxisomal membrane"/>
    <property type="evidence" value="ECO:0007669"/>
    <property type="project" value="TreeGrafter"/>
</dbReference>
<dbReference type="InterPro" id="IPR038322">
    <property type="entry name" value="Pex19_C_sf"/>
</dbReference>
<dbReference type="PANTHER" id="PTHR12774:SF2">
    <property type="entry name" value="PEROXISOMAL BIOGENESIS FACTOR 19"/>
    <property type="match status" value="1"/>
</dbReference>
<dbReference type="GO" id="GO:0045046">
    <property type="term" value="P:protein import into peroxisome membrane"/>
    <property type="evidence" value="ECO:0007669"/>
    <property type="project" value="TreeGrafter"/>
</dbReference>
<feature type="compositionally biased region" description="Gly residues" evidence="1">
    <location>
        <begin position="145"/>
        <end position="156"/>
    </location>
</feature>
<feature type="compositionally biased region" description="Acidic residues" evidence="1">
    <location>
        <begin position="16"/>
        <end position="28"/>
    </location>
</feature>
<dbReference type="Gene3D" id="1.20.120.900">
    <property type="entry name" value="Pex19, mPTS binding domain"/>
    <property type="match status" value="1"/>
</dbReference>
<proteinExistence type="predicted"/>
<feature type="region of interest" description="Disordered" evidence="1">
    <location>
        <begin position="327"/>
        <end position="348"/>
    </location>
</feature>
<dbReference type="OrthoDB" id="21292at2759"/>
<dbReference type="Proteomes" id="UP000027222">
    <property type="component" value="Unassembled WGS sequence"/>
</dbReference>
<dbReference type="Pfam" id="PF04614">
    <property type="entry name" value="Pex19"/>
    <property type="match status" value="1"/>
</dbReference>
<dbReference type="HOGENOM" id="CLU_043063_0_0_1"/>
<feature type="compositionally biased region" description="Basic and acidic residues" evidence="1">
    <location>
        <begin position="92"/>
        <end position="108"/>
    </location>
</feature>
<name>A0A067U319_GALM3</name>
<reference evidence="3" key="1">
    <citation type="journal article" date="2014" name="Proc. Natl. Acad. Sci. U.S.A.">
        <title>Extensive sampling of basidiomycete genomes demonstrates inadequacy of the white-rot/brown-rot paradigm for wood decay fungi.</title>
        <authorList>
            <person name="Riley R."/>
            <person name="Salamov A.A."/>
            <person name="Brown D.W."/>
            <person name="Nagy L.G."/>
            <person name="Floudas D."/>
            <person name="Held B.W."/>
            <person name="Levasseur A."/>
            <person name="Lombard V."/>
            <person name="Morin E."/>
            <person name="Otillar R."/>
            <person name="Lindquist E.A."/>
            <person name="Sun H."/>
            <person name="LaButti K.M."/>
            <person name="Schmutz J."/>
            <person name="Jabbour D."/>
            <person name="Luo H."/>
            <person name="Baker S.E."/>
            <person name="Pisabarro A.G."/>
            <person name="Walton J.D."/>
            <person name="Blanchette R.A."/>
            <person name="Henrissat B."/>
            <person name="Martin F."/>
            <person name="Cullen D."/>
            <person name="Hibbett D.S."/>
            <person name="Grigoriev I.V."/>
        </authorList>
    </citation>
    <scope>NUCLEOTIDE SEQUENCE [LARGE SCALE GENOMIC DNA]</scope>
    <source>
        <strain evidence="3">CBS 339.88</strain>
    </source>
</reference>
<evidence type="ECO:0000313" key="3">
    <source>
        <dbReference type="Proteomes" id="UP000027222"/>
    </source>
</evidence>
<feature type="region of interest" description="Disordered" evidence="1">
    <location>
        <begin position="1"/>
        <end position="128"/>
    </location>
</feature>
<organism evidence="2 3">
    <name type="scientific">Galerina marginata (strain CBS 339.88)</name>
    <dbReference type="NCBI Taxonomy" id="685588"/>
    <lineage>
        <taxon>Eukaryota</taxon>
        <taxon>Fungi</taxon>
        <taxon>Dikarya</taxon>
        <taxon>Basidiomycota</taxon>
        <taxon>Agaricomycotina</taxon>
        <taxon>Agaricomycetes</taxon>
        <taxon>Agaricomycetidae</taxon>
        <taxon>Agaricales</taxon>
        <taxon>Agaricineae</taxon>
        <taxon>Strophariaceae</taxon>
        <taxon>Galerina</taxon>
    </lineage>
</organism>
<evidence type="ECO:0008006" key="4">
    <source>
        <dbReference type="Google" id="ProtNLM"/>
    </source>
</evidence>
<evidence type="ECO:0000313" key="2">
    <source>
        <dbReference type="EMBL" id="KDR85803.1"/>
    </source>
</evidence>
<sequence length="348" mass="36430">MSTTASKPTLEKPTADAEDDLDDLDDVLSEFGPGASSKSPPPAPPPTAATTTTFGRPRNNTRVDAPPPSIPGSGSNLDPADEADEDALSSEFAKELARGMESLMREIAGEAPAAEGTPGSDPTEEEQARTLKAAWEAMLVEGMDGNLGEGGSGGLGEPFMKEGEASKDGGAFQDKIKQAMHKLKESESKLQGGSGDGSGLPSDPEALEALLKSLGDMGLGEGQEDEKELAGFLENTMGQLMSKEVLYEPLKELADGFPPYLEKPPAPISAEDRTRYDSQLVCVRKILAVFEKPGYSDTDVEDNKQIVDLMSEMQSYGTPPAEIMGPLPPGLDGSGGLPGLGDENCTIA</sequence>
<feature type="region of interest" description="Disordered" evidence="1">
    <location>
        <begin position="143"/>
        <end position="204"/>
    </location>
</feature>
<dbReference type="PANTHER" id="PTHR12774">
    <property type="entry name" value="PEROXISOMAL BIOGENESIS FACTOR 19"/>
    <property type="match status" value="1"/>
</dbReference>
<feature type="compositionally biased region" description="Low complexity" evidence="1">
    <location>
        <begin position="109"/>
        <end position="119"/>
    </location>
</feature>
<accession>A0A067U319</accession>
<feature type="compositionally biased region" description="Acidic residues" evidence="1">
    <location>
        <begin position="79"/>
        <end position="88"/>
    </location>
</feature>
<dbReference type="InterPro" id="IPR006708">
    <property type="entry name" value="Pex19"/>
</dbReference>
<evidence type="ECO:0000256" key="1">
    <source>
        <dbReference type="SAM" id="MobiDB-lite"/>
    </source>
</evidence>